<dbReference type="FunFam" id="2.60.40.770:FF:000002">
    <property type="entry name" value="putative phosphatidylglycerol/phosphatidylinositol transfer protein DDB_G0282179"/>
    <property type="match status" value="1"/>
</dbReference>
<dbReference type="Proteomes" id="UP000241394">
    <property type="component" value="Chromosome LG20"/>
</dbReference>
<dbReference type="SUPFAM" id="SSF81296">
    <property type="entry name" value="E set domains"/>
    <property type="match status" value="1"/>
</dbReference>
<dbReference type="GO" id="GO:0032934">
    <property type="term" value="F:sterol binding"/>
    <property type="evidence" value="ECO:0007669"/>
    <property type="project" value="InterPro"/>
</dbReference>
<comment type="similarity">
    <text evidence="2">Belongs to the NPC2 family.</text>
</comment>
<feature type="domain" description="MD-2-related lipid-recognition" evidence="8">
    <location>
        <begin position="28"/>
        <end position="143"/>
    </location>
</feature>
<evidence type="ECO:0000313" key="9">
    <source>
        <dbReference type="EMBL" id="PSS01631.1"/>
    </source>
</evidence>
<reference evidence="9 10" key="1">
    <citation type="submission" date="2017-07" db="EMBL/GenBank/DDBJ databases">
        <title>An improved, manually edited Actinidia chinensis var. chinensis (kiwifruit) genome highlights the challenges associated with draft genomes and gene prediction in plants.</title>
        <authorList>
            <person name="Pilkington S."/>
            <person name="Crowhurst R."/>
            <person name="Hilario E."/>
            <person name="Nardozza S."/>
            <person name="Fraser L."/>
            <person name="Peng Y."/>
            <person name="Gunaseelan K."/>
            <person name="Simpson R."/>
            <person name="Tahir J."/>
            <person name="Deroles S."/>
            <person name="Templeton K."/>
            <person name="Luo Z."/>
            <person name="Davy M."/>
            <person name="Cheng C."/>
            <person name="Mcneilage M."/>
            <person name="Scaglione D."/>
            <person name="Liu Y."/>
            <person name="Zhang Q."/>
            <person name="Datson P."/>
            <person name="De Silva N."/>
            <person name="Gardiner S."/>
            <person name="Bassett H."/>
            <person name="Chagne D."/>
            <person name="Mccallum J."/>
            <person name="Dzierzon H."/>
            <person name="Deng C."/>
            <person name="Wang Y.-Y."/>
            <person name="Barron N."/>
            <person name="Manako K."/>
            <person name="Bowen J."/>
            <person name="Foster T."/>
            <person name="Erridge Z."/>
            <person name="Tiffin H."/>
            <person name="Waite C."/>
            <person name="Davies K."/>
            <person name="Grierson E."/>
            <person name="Laing W."/>
            <person name="Kirk R."/>
            <person name="Chen X."/>
            <person name="Wood M."/>
            <person name="Montefiori M."/>
            <person name="Brummell D."/>
            <person name="Schwinn K."/>
            <person name="Catanach A."/>
            <person name="Fullerton C."/>
            <person name="Li D."/>
            <person name="Meiyalaghan S."/>
            <person name="Nieuwenhuizen N."/>
            <person name="Read N."/>
            <person name="Prakash R."/>
            <person name="Hunter D."/>
            <person name="Zhang H."/>
            <person name="Mckenzie M."/>
            <person name="Knabel M."/>
            <person name="Harris A."/>
            <person name="Allan A."/>
            <person name="Chen A."/>
            <person name="Janssen B."/>
            <person name="Plunkett B."/>
            <person name="Dwamena C."/>
            <person name="Voogd C."/>
            <person name="Leif D."/>
            <person name="Lafferty D."/>
            <person name="Souleyre E."/>
            <person name="Varkonyi-Gasic E."/>
            <person name="Gambi F."/>
            <person name="Hanley J."/>
            <person name="Yao J.-L."/>
            <person name="Cheung J."/>
            <person name="David K."/>
            <person name="Warren B."/>
            <person name="Marsh K."/>
            <person name="Snowden K."/>
            <person name="Lin-Wang K."/>
            <person name="Brian L."/>
            <person name="Martinez-Sanchez M."/>
            <person name="Wang M."/>
            <person name="Ileperuma N."/>
            <person name="Macnee N."/>
            <person name="Campin R."/>
            <person name="Mcatee P."/>
            <person name="Drummond R."/>
            <person name="Espley R."/>
            <person name="Ireland H."/>
            <person name="Wu R."/>
            <person name="Atkinson R."/>
            <person name="Karunairetnam S."/>
            <person name="Bulley S."/>
            <person name="Chunkath S."/>
            <person name="Hanley Z."/>
            <person name="Storey R."/>
            <person name="Thrimawithana A."/>
            <person name="Thomson S."/>
            <person name="David C."/>
            <person name="Testolin R."/>
        </authorList>
    </citation>
    <scope>NUCLEOTIDE SEQUENCE [LARGE SCALE GENOMIC DNA]</scope>
    <source>
        <strain evidence="10">cv. Red5</strain>
        <tissue evidence="9">Young leaf</tissue>
    </source>
</reference>
<keyword evidence="6" id="KW-0445">Lipid transport</keyword>
<dbReference type="PANTHER" id="PTHR11306:SF0">
    <property type="entry name" value="PHOSPHATIDYLGLYCEROL_PHOSPHATIDYLINOSITOL TRANSFER PROTEIN"/>
    <property type="match status" value="1"/>
</dbReference>
<dbReference type="Gramene" id="PSS01631">
    <property type="protein sequence ID" value="PSS01631"/>
    <property type="gene ID" value="CEY00_Acc22987"/>
</dbReference>
<evidence type="ECO:0000256" key="5">
    <source>
        <dbReference type="ARBA" id="ARBA00022729"/>
    </source>
</evidence>
<dbReference type="CDD" id="cd00917">
    <property type="entry name" value="PG-PI_TP"/>
    <property type="match status" value="1"/>
</dbReference>
<evidence type="ECO:0000256" key="6">
    <source>
        <dbReference type="ARBA" id="ARBA00023055"/>
    </source>
</evidence>
<reference evidence="10" key="2">
    <citation type="journal article" date="2018" name="BMC Genomics">
        <title>A manually annotated Actinidia chinensis var. chinensis (kiwifruit) genome highlights the challenges associated with draft genomes and gene prediction in plants.</title>
        <authorList>
            <person name="Pilkington S.M."/>
            <person name="Crowhurst R."/>
            <person name="Hilario E."/>
            <person name="Nardozza S."/>
            <person name="Fraser L."/>
            <person name="Peng Y."/>
            <person name="Gunaseelan K."/>
            <person name="Simpson R."/>
            <person name="Tahir J."/>
            <person name="Deroles S.C."/>
            <person name="Templeton K."/>
            <person name="Luo Z."/>
            <person name="Davy M."/>
            <person name="Cheng C."/>
            <person name="McNeilage M."/>
            <person name="Scaglione D."/>
            <person name="Liu Y."/>
            <person name="Zhang Q."/>
            <person name="Datson P."/>
            <person name="De Silva N."/>
            <person name="Gardiner S.E."/>
            <person name="Bassett H."/>
            <person name="Chagne D."/>
            <person name="McCallum J."/>
            <person name="Dzierzon H."/>
            <person name="Deng C."/>
            <person name="Wang Y.Y."/>
            <person name="Barron L."/>
            <person name="Manako K."/>
            <person name="Bowen J."/>
            <person name="Foster T.M."/>
            <person name="Erridge Z.A."/>
            <person name="Tiffin H."/>
            <person name="Waite C.N."/>
            <person name="Davies K.M."/>
            <person name="Grierson E.P."/>
            <person name="Laing W.A."/>
            <person name="Kirk R."/>
            <person name="Chen X."/>
            <person name="Wood M."/>
            <person name="Montefiori M."/>
            <person name="Brummell D.A."/>
            <person name="Schwinn K.E."/>
            <person name="Catanach A."/>
            <person name="Fullerton C."/>
            <person name="Li D."/>
            <person name="Meiyalaghan S."/>
            <person name="Nieuwenhuizen N."/>
            <person name="Read N."/>
            <person name="Prakash R."/>
            <person name="Hunter D."/>
            <person name="Zhang H."/>
            <person name="McKenzie M."/>
            <person name="Knabel M."/>
            <person name="Harris A."/>
            <person name="Allan A.C."/>
            <person name="Gleave A."/>
            <person name="Chen A."/>
            <person name="Janssen B.J."/>
            <person name="Plunkett B."/>
            <person name="Ampomah-Dwamena C."/>
            <person name="Voogd C."/>
            <person name="Leif D."/>
            <person name="Lafferty D."/>
            <person name="Souleyre E.J.F."/>
            <person name="Varkonyi-Gasic E."/>
            <person name="Gambi F."/>
            <person name="Hanley J."/>
            <person name="Yao J.L."/>
            <person name="Cheung J."/>
            <person name="David K.M."/>
            <person name="Warren B."/>
            <person name="Marsh K."/>
            <person name="Snowden K.C."/>
            <person name="Lin-Wang K."/>
            <person name="Brian L."/>
            <person name="Martinez-Sanchez M."/>
            <person name="Wang M."/>
            <person name="Ileperuma N."/>
            <person name="Macnee N."/>
            <person name="Campin R."/>
            <person name="McAtee P."/>
            <person name="Drummond R.S.M."/>
            <person name="Espley R.V."/>
            <person name="Ireland H.S."/>
            <person name="Wu R."/>
            <person name="Atkinson R.G."/>
            <person name="Karunairetnam S."/>
            <person name="Bulley S."/>
            <person name="Chunkath S."/>
            <person name="Hanley Z."/>
            <person name="Storey R."/>
            <person name="Thrimawithana A.H."/>
            <person name="Thomson S."/>
            <person name="David C."/>
            <person name="Testolin R."/>
            <person name="Huang H."/>
            <person name="Hellens R.P."/>
            <person name="Schaffer R.J."/>
        </authorList>
    </citation>
    <scope>NUCLEOTIDE SEQUENCE [LARGE SCALE GENOMIC DNA]</scope>
    <source>
        <strain evidence="10">cv. Red5</strain>
    </source>
</reference>
<dbReference type="AlphaFoldDB" id="A0A2R6Q4J6"/>
<feature type="chain" id="PRO_5015306117" evidence="7">
    <location>
        <begin position="26"/>
        <end position="164"/>
    </location>
</feature>
<protein>
    <submittedName>
        <fullName evidence="9">Phosphatidylglycerol/phosphatidylinositol transfer protein</fullName>
    </submittedName>
</protein>
<evidence type="ECO:0000313" key="10">
    <source>
        <dbReference type="Proteomes" id="UP000241394"/>
    </source>
</evidence>
<evidence type="ECO:0000256" key="3">
    <source>
        <dbReference type="ARBA" id="ARBA00011245"/>
    </source>
</evidence>
<accession>A0A2R6Q4J6</accession>
<dbReference type="OrthoDB" id="6409159at2759"/>
<evidence type="ECO:0000256" key="7">
    <source>
        <dbReference type="SAM" id="SignalP"/>
    </source>
</evidence>
<dbReference type="InterPro" id="IPR014756">
    <property type="entry name" value="Ig_E-set"/>
</dbReference>
<dbReference type="Gene3D" id="2.60.40.770">
    <property type="match status" value="1"/>
</dbReference>
<organism evidence="9 10">
    <name type="scientific">Actinidia chinensis var. chinensis</name>
    <name type="common">Chinese soft-hair kiwi</name>
    <dbReference type="NCBI Taxonomy" id="1590841"/>
    <lineage>
        <taxon>Eukaryota</taxon>
        <taxon>Viridiplantae</taxon>
        <taxon>Streptophyta</taxon>
        <taxon>Embryophyta</taxon>
        <taxon>Tracheophyta</taxon>
        <taxon>Spermatophyta</taxon>
        <taxon>Magnoliopsida</taxon>
        <taxon>eudicotyledons</taxon>
        <taxon>Gunneridae</taxon>
        <taxon>Pentapetalae</taxon>
        <taxon>asterids</taxon>
        <taxon>Ericales</taxon>
        <taxon>Actinidiaceae</taxon>
        <taxon>Actinidia</taxon>
    </lineage>
</organism>
<dbReference type="OMA" id="TCLTFNT"/>
<keyword evidence="10" id="KW-1185">Reference proteome</keyword>
<evidence type="ECO:0000256" key="4">
    <source>
        <dbReference type="ARBA" id="ARBA00022448"/>
    </source>
</evidence>
<keyword evidence="4" id="KW-0813">Transport</keyword>
<gene>
    <name evidence="9" type="ORF">CEY00_Acc22987</name>
</gene>
<dbReference type="SMART" id="SM00737">
    <property type="entry name" value="ML"/>
    <property type="match status" value="1"/>
</dbReference>
<evidence type="ECO:0000256" key="2">
    <source>
        <dbReference type="ARBA" id="ARBA00006370"/>
    </source>
</evidence>
<dbReference type="InterPro" id="IPR039670">
    <property type="entry name" value="NPC2-like"/>
</dbReference>
<evidence type="ECO:0000256" key="1">
    <source>
        <dbReference type="ARBA" id="ARBA00002053"/>
    </source>
</evidence>
<sequence length="164" mass="17640">MAVVEFSLVVSFLVSLCILSHLTQATNVHYCDKKANYDVKVSGVKISPYPVVKGKPATFSMSASAGETITGGQLVIDVSYFGVHIYSESHDLCEKTSCPVSTGNFVISHSQELPGFTPPGTYTLIMKMEDGNNSQLTCITFDFSIGFVASDHLISALGLSHPRL</sequence>
<keyword evidence="5 7" id="KW-0732">Signal</keyword>
<dbReference type="Pfam" id="PF02221">
    <property type="entry name" value="E1_DerP2_DerF2"/>
    <property type="match status" value="1"/>
</dbReference>
<dbReference type="InterPro" id="IPR033917">
    <property type="entry name" value="ML_PG-PI_TP"/>
</dbReference>
<evidence type="ECO:0000259" key="8">
    <source>
        <dbReference type="SMART" id="SM00737"/>
    </source>
</evidence>
<feature type="signal peptide" evidence="7">
    <location>
        <begin position="1"/>
        <end position="25"/>
    </location>
</feature>
<name>A0A2R6Q4J6_ACTCC</name>
<dbReference type="FunCoup" id="A0A2R6Q4J6">
    <property type="interactions" value="536"/>
</dbReference>
<dbReference type="PANTHER" id="PTHR11306">
    <property type="entry name" value="NIEMANN PICK TYPE C2 PROTEIN NPC2-RELATED"/>
    <property type="match status" value="1"/>
</dbReference>
<proteinExistence type="inferred from homology"/>
<dbReference type="EMBL" id="NKQK01000020">
    <property type="protein sequence ID" value="PSS01631.1"/>
    <property type="molecule type" value="Genomic_DNA"/>
</dbReference>
<dbReference type="InParanoid" id="A0A2R6Q4J6"/>
<comment type="subunit">
    <text evidence="3">Monomer.</text>
</comment>
<comment type="function">
    <text evidence="1">Catalyzes the intermembrane transfer of phosphatidylglycerol and phosphatidylinositol.</text>
</comment>
<dbReference type="InterPro" id="IPR003172">
    <property type="entry name" value="ML_dom"/>
</dbReference>
<comment type="caution">
    <text evidence="9">The sequence shown here is derived from an EMBL/GenBank/DDBJ whole genome shotgun (WGS) entry which is preliminary data.</text>
</comment>
<dbReference type="GO" id="GO:0032366">
    <property type="term" value="P:intracellular sterol transport"/>
    <property type="evidence" value="ECO:0007669"/>
    <property type="project" value="InterPro"/>
</dbReference>